<feature type="compositionally biased region" description="Basic and acidic residues" evidence="1">
    <location>
        <begin position="24"/>
        <end position="43"/>
    </location>
</feature>
<keyword evidence="4" id="KW-1185">Reference proteome</keyword>
<proteinExistence type="predicted"/>
<dbReference type="PANTHER" id="PTHR45621">
    <property type="entry name" value="OS01G0588500 PROTEIN-RELATED"/>
    <property type="match status" value="1"/>
</dbReference>
<feature type="domain" description="Protein kinase" evidence="2">
    <location>
        <begin position="184"/>
        <end position="453"/>
    </location>
</feature>
<dbReference type="InterPro" id="IPR000719">
    <property type="entry name" value="Prot_kinase_dom"/>
</dbReference>
<feature type="compositionally biased region" description="Low complexity" evidence="1">
    <location>
        <begin position="64"/>
        <end position="82"/>
    </location>
</feature>
<dbReference type="InterPro" id="IPR050823">
    <property type="entry name" value="Plant_Ser_Thr_Prot_Kinase"/>
</dbReference>
<evidence type="ECO:0000259" key="2">
    <source>
        <dbReference type="PROSITE" id="PS50011"/>
    </source>
</evidence>
<evidence type="ECO:0000313" key="3">
    <source>
        <dbReference type="EMBL" id="CAA7398245.1"/>
    </source>
</evidence>
<reference evidence="3" key="1">
    <citation type="submission" date="2020-02" db="EMBL/GenBank/DDBJ databases">
        <authorList>
            <person name="Scholz U."/>
            <person name="Mascher M."/>
            <person name="Fiebig A."/>
        </authorList>
    </citation>
    <scope>NUCLEOTIDE SEQUENCE</scope>
</reference>
<protein>
    <recommendedName>
        <fullName evidence="2">Protein kinase domain-containing protein</fullName>
    </recommendedName>
</protein>
<dbReference type="OrthoDB" id="1915767at2759"/>
<dbReference type="SUPFAM" id="SSF56112">
    <property type="entry name" value="Protein kinase-like (PK-like)"/>
    <property type="match status" value="1"/>
</dbReference>
<dbReference type="PROSITE" id="PS50011">
    <property type="entry name" value="PROTEIN_KINASE_DOM"/>
    <property type="match status" value="1"/>
</dbReference>
<sequence>MGCFSHLKTKKEKSQAGASVINEEAAKEKLPAKFPRLEEEPRGRSLRSAPSSFKTRPQSSQQFNRAANSRARALSAPSSLDSADQHHLLSVDPEEQEEEHKDEVGSAKDHRFSSSQPLPLPSPPDTSSALKNAGSFSFKLTNSNSVSATSGPLPRPPLGGVRSFSFKEIAAACQNFSADRRAFDSLSSTAYTASFGDDFGGKKLEATVIRLLPSKQGFKEFMAEVNLIASLQHPNLCKLLGFHAREGSDQRMLVYERLCNGSLDRLLRRKSDSPAVDWATRMKIALCAARGLVYLHEEGPFQAMYSDFSSRNIQIERDYTAKLSGHGGVSSKLELDSSNASVAAGWISEETLEKGLLTPKSNVWSFGVVLLELLTGRRHLDQQLPKEERNLVRWSRAFLADDCRLSLIMDPRLKHRFPTTAARVVADAALRCLHKEPSERPTMRAVAESLESVQDVKYSCRFRLHEPATAAAAVAAAATGKQMMKFHSFNSIVAPSPASPPPPVSPP</sequence>
<dbReference type="InterPro" id="IPR001245">
    <property type="entry name" value="Ser-Thr/Tyr_kinase_cat_dom"/>
</dbReference>
<dbReference type="GO" id="GO:0005524">
    <property type="term" value="F:ATP binding"/>
    <property type="evidence" value="ECO:0007669"/>
    <property type="project" value="InterPro"/>
</dbReference>
<dbReference type="GO" id="GO:0004672">
    <property type="term" value="F:protein kinase activity"/>
    <property type="evidence" value="ECO:0007669"/>
    <property type="project" value="InterPro"/>
</dbReference>
<feature type="compositionally biased region" description="Basic and acidic residues" evidence="1">
    <location>
        <begin position="98"/>
        <end position="112"/>
    </location>
</feature>
<accession>A0A7I8KMM9</accession>
<organism evidence="3 4">
    <name type="scientific">Spirodela intermedia</name>
    <name type="common">Intermediate duckweed</name>
    <dbReference type="NCBI Taxonomy" id="51605"/>
    <lineage>
        <taxon>Eukaryota</taxon>
        <taxon>Viridiplantae</taxon>
        <taxon>Streptophyta</taxon>
        <taxon>Embryophyta</taxon>
        <taxon>Tracheophyta</taxon>
        <taxon>Spermatophyta</taxon>
        <taxon>Magnoliopsida</taxon>
        <taxon>Liliopsida</taxon>
        <taxon>Araceae</taxon>
        <taxon>Lemnoideae</taxon>
        <taxon>Spirodela</taxon>
    </lineage>
</organism>
<evidence type="ECO:0000256" key="1">
    <source>
        <dbReference type="SAM" id="MobiDB-lite"/>
    </source>
</evidence>
<dbReference type="AlphaFoldDB" id="A0A7I8KMM9"/>
<dbReference type="Gene3D" id="1.10.510.10">
    <property type="entry name" value="Transferase(Phosphotransferase) domain 1"/>
    <property type="match status" value="1"/>
</dbReference>
<dbReference type="Gene3D" id="3.30.200.20">
    <property type="entry name" value="Phosphorylase Kinase, domain 1"/>
    <property type="match status" value="1"/>
</dbReference>
<evidence type="ECO:0000313" key="4">
    <source>
        <dbReference type="Proteomes" id="UP000663760"/>
    </source>
</evidence>
<dbReference type="Proteomes" id="UP000663760">
    <property type="component" value="Chromosome 6"/>
</dbReference>
<dbReference type="InterPro" id="IPR011009">
    <property type="entry name" value="Kinase-like_dom_sf"/>
</dbReference>
<gene>
    <name evidence="3" type="ORF">SI8410_06008910</name>
</gene>
<name>A0A7I8KMM9_SPIIN</name>
<dbReference type="Pfam" id="PF07714">
    <property type="entry name" value="PK_Tyr_Ser-Thr"/>
    <property type="match status" value="1"/>
</dbReference>
<dbReference type="EMBL" id="LR746269">
    <property type="protein sequence ID" value="CAA7398245.1"/>
    <property type="molecule type" value="Genomic_DNA"/>
</dbReference>
<feature type="compositionally biased region" description="Polar residues" evidence="1">
    <location>
        <begin position="48"/>
        <end position="63"/>
    </location>
</feature>
<feature type="region of interest" description="Disordered" evidence="1">
    <location>
        <begin position="1"/>
        <end position="132"/>
    </location>
</feature>